<keyword evidence="3" id="KW-1185">Reference proteome</keyword>
<feature type="transmembrane region" description="Helical" evidence="1">
    <location>
        <begin position="23"/>
        <end position="44"/>
    </location>
</feature>
<dbReference type="Proteomes" id="UP000221024">
    <property type="component" value="Unassembled WGS sequence"/>
</dbReference>
<sequence>MVQRQGHRAVAQLRTAWYEQRTWLYGLGSVMALLAVVLPTGLMHQYLTEARSLSSLHVLGVMAAACSFAALHGAGAVYFFMHWNRRARTLDLLHAWTRPASAVSDE</sequence>
<protein>
    <submittedName>
        <fullName evidence="2">Uncharacterized protein</fullName>
    </submittedName>
</protein>
<keyword evidence="1" id="KW-1133">Transmembrane helix</keyword>
<keyword evidence="1" id="KW-0472">Membrane</keyword>
<reference evidence="2 3" key="1">
    <citation type="submission" date="2017-10" db="EMBL/GenBank/DDBJ databases">
        <title>Draft genome of Longimonas halophila.</title>
        <authorList>
            <person name="Goh K.M."/>
            <person name="Shamsir M.S."/>
            <person name="Lim S.W."/>
        </authorList>
    </citation>
    <scope>NUCLEOTIDE SEQUENCE [LARGE SCALE GENOMIC DNA]</scope>
    <source>
        <strain evidence="2 3">KCTC 42399</strain>
    </source>
</reference>
<dbReference type="EMBL" id="PDEP01000002">
    <property type="protein sequence ID" value="PEN08701.1"/>
    <property type="molecule type" value="Genomic_DNA"/>
</dbReference>
<evidence type="ECO:0000256" key="1">
    <source>
        <dbReference type="SAM" id="Phobius"/>
    </source>
</evidence>
<proteinExistence type="predicted"/>
<dbReference type="AlphaFoldDB" id="A0A2H3P9I5"/>
<gene>
    <name evidence="2" type="ORF">CRI93_02785</name>
</gene>
<organism evidence="2 3">
    <name type="scientific">Longimonas halophila</name>
    <dbReference type="NCBI Taxonomy" id="1469170"/>
    <lineage>
        <taxon>Bacteria</taxon>
        <taxon>Pseudomonadati</taxon>
        <taxon>Rhodothermota</taxon>
        <taxon>Rhodothermia</taxon>
        <taxon>Rhodothermales</taxon>
        <taxon>Salisaetaceae</taxon>
        <taxon>Longimonas</taxon>
    </lineage>
</organism>
<evidence type="ECO:0000313" key="2">
    <source>
        <dbReference type="EMBL" id="PEN08701.1"/>
    </source>
</evidence>
<accession>A0A2H3P9I5</accession>
<evidence type="ECO:0000313" key="3">
    <source>
        <dbReference type="Proteomes" id="UP000221024"/>
    </source>
</evidence>
<feature type="transmembrane region" description="Helical" evidence="1">
    <location>
        <begin position="56"/>
        <end position="80"/>
    </location>
</feature>
<comment type="caution">
    <text evidence="2">The sequence shown here is derived from an EMBL/GenBank/DDBJ whole genome shotgun (WGS) entry which is preliminary data.</text>
</comment>
<keyword evidence="1" id="KW-0812">Transmembrane</keyword>
<name>A0A2H3P9I5_9BACT</name>